<reference evidence="3" key="2">
    <citation type="submission" date="2015-01" db="EMBL/GenBank/DDBJ databases">
        <title>Evolutionary Origins and Diversification of the Mycorrhizal Mutualists.</title>
        <authorList>
            <consortium name="DOE Joint Genome Institute"/>
            <consortium name="Mycorrhizal Genomics Consortium"/>
            <person name="Kohler A."/>
            <person name="Kuo A."/>
            <person name="Nagy L.G."/>
            <person name="Floudas D."/>
            <person name="Copeland A."/>
            <person name="Barry K.W."/>
            <person name="Cichocki N."/>
            <person name="Veneault-Fourrey C."/>
            <person name="LaButti K."/>
            <person name="Lindquist E.A."/>
            <person name="Lipzen A."/>
            <person name="Lundell T."/>
            <person name="Morin E."/>
            <person name="Murat C."/>
            <person name="Riley R."/>
            <person name="Ohm R."/>
            <person name="Sun H."/>
            <person name="Tunlid A."/>
            <person name="Henrissat B."/>
            <person name="Grigoriev I.V."/>
            <person name="Hibbett D.S."/>
            <person name="Martin F."/>
        </authorList>
    </citation>
    <scope>NUCLEOTIDE SEQUENCE [LARGE SCALE GENOMIC DNA]</scope>
    <source>
        <strain evidence="3">UH-Slu-Lm8-n1</strain>
    </source>
</reference>
<evidence type="ECO:0000313" key="3">
    <source>
        <dbReference type="Proteomes" id="UP000054485"/>
    </source>
</evidence>
<dbReference type="InParanoid" id="A0A0D0AJ31"/>
<organism evidence="2 3">
    <name type="scientific">Suillus luteus UH-Slu-Lm8-n1</name>
    <dbReference type="NCBI Taxonomy" id="930992"/>
    <lineage>
        <taxon>Eukaryota</taxon>
        <taxon>Fungi</taxon>
        <taxon>Dikarya</taxon>
        <taxon>Basidiomycota</taxon>
        <taxon>Agaricomycotina</taxon>
        <taxon>Agaricomycetes</taxon>
        <taxon>Agaricomycetidae</taxon>
        <taxon>Boletales</taxon>
        <taxon>Suillineae</taxon>
        <taxon>Suillaceae</taxon>
        <taxon>Suillus</taxon>
    </lineage>
</organism>
<accession>A0A0D0AJ31</accession>
<dbReference type="Proteomes" id="UP000054485">
    <property type="component" value="Unassembled WGS sequence"/>
</dbReference>
<dbReference type="AlphaFoldDB" id="A0A0D0AJ31"/>
<feature type="compositionally biased region" description="Basic and acidic residues" evidence="1">
    <location>
        <begin position="38"/>
        <end position="47"/>
    </location>
</feature>
<gene>
    <name evidence="2" type="ORF">CY34DRAFT_809676</name>
</gene>
<dbReference type="HOGENOM" id="CLU_2265502_0_0_1"/>
<protein>
    <submittedName>
        <fullName evidence="2">Uncharacterized protein</fullName>
    </submittedName>
</protein>
<proteinExistence type="predicted"/>
<reference evidence="2 3" key="1">
    <citation type="submission" date="2014-04" db="EMBL/GenBank/DDBJ databases">
        <authorList>
            <consortium name="DOE Joint Genome Institute"/>
            <person name="Kuo A."/>
            <person name="Ruytinx J."/>
            <person name="Rineau F."/>
            <person name="Colpaert J."/>
            <person name="Kohler A."/>
            <person name="Nagy L.G."/>
            <person name="Floudas D."/>
            <person name="Copeland A."/>
            <person name="Barry K.W."/>
            <person name="Cichocki N."/>
            <person name="Veneault-Fourrey C."/>
            <person name="LaButti K."/>
            <person name="Lindquist E.A."/>
            <person name="Lipzen A."/>
            <person name="Lundell T."/>
            <person name="Morin E."/>
            <person name="Murat C."/>
            <person name="Sun H."/>
            <person name="Tunlid A."/>
            <person name="Henrissat B."/>
            <person name="Grigoriev I.V."/>
            <person name="Hibbett D.S."/>
            <person name="Martin F."/>
            <person name="Nordberg H.P."/>
            <person name="Cantor M.N."/>
            <person name="Hua S.X."/>
        </authorList>
    </citation>
    <scope>NUCLEOTIDE SEQUENCE [LARGE SCALE GENOMIC DNA]</scope>
    <source>
        <strain evidence="2 3">UH-Slu-Lm8-n1</strain>
    </source>
</reference>
<feature type="region of interest" description="Disordered" evidence="1">
    <location>
        <begin position="37"/>
        <end position="56"/>
    </location>
</feature>
<evidence type="ECO:0000256" key="1">
    <source>
        <dbReference type="SAM" id="MobiDB-lite"/>
    </source>
</evidence>
<keyword evidence="3" id="KW-1185">Reference proteome</keyword>
<name>A0A0D0AJ31_9AGAM</name>
<sequence>MDSPESAAQARISTSIISDCEHCTARRLPARTEFFRTSIKDGDKGDGAGEDPDGPKNLLAGLCRKQSGRVRLSMQQRCAPLDCTEHWTDSWEIAGTSPSNANG</sequence>
<evidence type="ECO:0000313" key="2">
    <source>
        <dbReference type="EMBL" id="KIK38139.1"/>
    </source>
</evidence>
<dbReference type="EMBL" id="KN835409">
    <property type="protein sequence ID" value="KIK38139.1"/>
    <property type="molecule type" value="Genomic_DNA"/>
</dbReference>